<dbReference type="EMBL" id="KN714860">
    <property type="protein sequence ID" value="KUI63115.1"/>
    <property type="molecule type" value="Genomic_DNA"/>
</dbReference>
<protein>
    <submittedName>
        <fullName evidence="7">Uncharacterized protein</fullName>
    </submittedName>
</protein>
<evidence type="ECO:0000256" key="6">
    <source>
        <dbReference type="SAM" id="Phobius"/>
    </source>
</evidence>
<feature type="transmembrane region" description="Helical" evidence="6">
    <location>
        <begin position="107"/>
        <end position="128"/>
    </location>
</feature>
<evidence type="ECO:0000313" key="7">
    <source>
        <dbReference type="EMBL" id="KUI63115.1"/>
    </source>
</evidence>
<reference evidence="8" key="1">
    <citation type="submission" date="2014-12" db="EMBL/GenBank/DDBJ databases">
        <title>Genome Sequence of Valsa Canker Pathogens Uncovers a Specific Adaption of Colonization on Woody Bark.</title>
        <authorList>
            <person name="Yin Z."/>
            <person name="Liu H."/>
            <person name="Gao X."/>
            <person name="Li Z."/>
            <person name="Song N."/>
            <person name="Ke X."/>
            <person name="Dai Q."/>
            <person name="Wu Y."/>
            <person name="Sun Y."/>
            <person name="Xu J.-R."/>
            <person name="Kang Z.K."/>
            <person name="Wang L."/>
            <person name="Huang L."/>
        </authorList>
    </citation>
    <scope>NUCLEOTIDE SEQUENCE [LARGE SCALE GENOMIC DNA]</scope>
    <source>
        <strain evidence="8">SXYL134</strain>
    </source>
</reference>
<dbReference type="SUPFAM" id="SSF103473">
    <property type="entry name" value="MFS general substrate transporter"/>
    <property type="match status" value="1"/>
</dbReference>
<organism evidence="7 8">
    <name type="scientific">Cytospora mali</name>
    <name type="common">Apple Valsa canker fungus</name>
    <name type="synonym">Valsa mali</name>
    <dbReference type="NCBI Taxonomy" id="578113"/>
    <lineage>
        <taxon>Eukaryota</taxon>
        <taxon>Fungi</taxon>
        <taxon>Dikarya</taxon>
        <taxon>Ascomycota</taxon>
        <taxon>Pezizomycotina</taxon>
        <taxon>Sordariomycetes</taxon>
        <taxon>Sordariomycetidae</taxon>
        <taxon>Diaporthales</taxon>
        <taxon>Cytosporaceae</taxon>
        <taxon>Cytospora</taxon>
    </lineage>
</organism>
<dbReference type="AlphaFoldDB" id="A0A194VGH5"/>
<dbReference type="GO" id="GO:0022857">
    <property type="term" value="F:transmembrane transporter activity"/>
    <property type="evidence" value="ECO:0007669"/>
    <property type="project" value="InterPro"/>
</dbReference>
<dbReference type="Pfam" id="PF07690">
    <property type="entry name" value="MFS_1"/>
    <property type="match status" value="1"/>
</dbReference>
<keyword evidence="5 6" id="KW-0472">Membrane</keyword>
<dbReference type="PANTHER" id="PTHR43791">
    <property type="entry name" value="PERMEASE-RELATED"/>
    <property type="match status" value="1"/>
</dbReference>
<proteinExistence type="predicted"/>
<dbReference type="STRING" id="694573.A0A194VGH5"/>
<name>A0A194VGH5_CYTMA</name>
<sequence length="159" mass="18199">MTEKQSRRVRWKIDLVILPIFLITQGLQFLDKTALNYANLFGYQEALGLKGQQFNYLSAMVYCGYFFGQYPCGWLIGRFPAQKVLGISCLFWGLLVIVLTQCRGFSSAFLMGIFEAAVTPYLGSYISMGVSTLRSDIKPERWQIIFFVVRAFHPTMSFD</sequence>
<dbReference type="Proteomes" id="UP000078576">
    <property type="component" value="Unassembled WGS sequence"/>
</dbReference>
<evidence type="ECO:0000256" key="1">
    <source>
        <dbReference type="ARBA" id="ARBA00004141"/>
    </source>
</evidence>
<accession>A0A194VGH5</accession>
<evidence type="ECO:0000256" key="3">
    <source>
        <dbReference type="ARBA" id="ARBA00022692"/>
    </source>
</evidence>
<evidence type="ECO:0000256" key="5">
    <source>
        <dbReference type="ARBA" id="ARBA00023136"/>
    </source>
</evidence>
<evidence type="ECO:0000256" key="4">
    <source>
        <dbReference type="ARBA" id="ARBA00022989"/>
    </source>
</evidence>
<dbReference type="InterPro" id="IPR036259">
    <property type="entry name" value="MFS_trans_sf"/>
</dbReference>
<evidence type="ECO:0000256" key="2">
    <source>
        <dbReference type="ARBA" id="ARBA00022448"/>
    </source>
</evidence>
<keyword evidence="8" id="KW-1185">Reference proteome</keyword>
<keyword evidence="2" id="KW-0813">Transport</keyword>
<keyword evidence="3 6" id="KW-0812">Transmembrane</keyword>
<dbReference type="InterPro" id="IPR011701">
    <property type="entry name" value="MFS"/>
</dbReference>
<gene>
    <name evidence="7" type="ORF">VP1G_11442</name>
</gene>
<dbReference type="GO" id="GO:0016020">
    <property type="term" value="C:membrane"/>
    <property type="evidence" value="ECO:0007669"/>
    <property type="project" value="UniProtKB-SubCell"/>
</dbReference>
<dbReference type="PANTHER" id="PTHR43791:SF70">
    <property type="entry name" value="MAJOR FACILITATOR SUPERFAMILY (MFS) PROFILE DOMAIN-CONTAINING PROTEIN"/>
    <property type="match status" value="1"/>
</dbReference>
<comment type="subcellular location">
    <subcellularLocation>
        <location evidence="1">Membrane</location>
        <topology evidence="1">Multi-pass membrane protein</topology>
    </subcellularLocation>
</comment>
<feature type="transmembrane region" description="Helical" evidence="6">
    <location>
        <begin position="12"/>
        <end position="30"/>
    </location>
</feature>
<feature type="transmembrane region" description="Helical" evidence="6">
    <location>
        <begin position="84"/>
        <end position="101"/>
    </location>
</feature>
<keyword evidence="4 6" id="KW-1133">Transmembrane helix</keyword>
<dbReference type="OrthoDB" id="5233388at2759"/>
<evidence type="ECO:0000313" key="8">
    <source>
        <dbReference type="Proteomes" id="UP000078576"/>
    </source>
</evidence>
<feature type="transmembrane region" description="Helical" evidence="6">
    <location>
        <begin position="56"/>
        <end position="77"/>
    </location>
</feature>
<dbReference type="Gene3D" id="1.20.1250.20">
    <property type="entry name" value="MFS general substrate transporter like domains"/>
    <property type="match status" value="1"/>
</dbReference>